<evidence type="ECO:0000313" key="2">
    <source>
        <dbReference type="Proteomes" id="UP000244527"/>
    </source>
</evidence>
<gene>
    <name evidence="1" type="ORF">FFWV33_03470</name>
</gene>
<sequence length="103" mass="12057">MIIYNVTTNIHESVHDQWMIWMQHKHIPEMIATGKFVSARLVRVLVEEEMGGVTYSVQYTTDSKETLDKYYQENAGTFQAEGQKLFGEKMLIFRTELEVISEH</sequence>
<dbReference type="Pfam" id="PF14114">
    <property type="entry name" value="DUF4286"/>
    <property type="match status" value="1"/>
</dbReference>
<dbReference type="Proteomes" id="UP000244527">
    <property type="component" value="Chromosome"/>
</dbReference>
<dbReference type="AlphaFoldDB" id="A0A2S1LA74"/>
<name>A0A2S1LA74_9FLAO</name>
<protein>
    <recommendedName>
        <fullName evidence="3">DUF4286 domain-containing protein</fullName>
    </recommendedName>
</protein>
<organism evidence="1 2">
    <name type="scientific">Flavobacterium faecale</name>
    <dbReference type="NCBI Taxonomy" id="1355330"/>
    <lineage>
        <taxon>Bacteria</taxon>
        <taxon>Pseudomonadati</taxon>
        <taxon>Bacteroidota</taxon>
        <taxon>Flavobacteriia</taxon>
        <taxon>Flavobacteriales</taxon>
        <taxon>Flavobacteriaceae</taxon>
        <taxon>Flavobacterium</taxon>
    </lineage>
</organism>
<keyword evidence="2" id="KW-1185">Reference proteome</keyword>
<dbReference type="OrthoDB" id="1121837at2"/>
<dbReference type="InterPro" id="IPR025563">
    <property type="entry name" value="DUF4286"/>
</dbReference>
<evidence type="ECO:0000313" key="1">
    <source>
        <dbReference type="EMBL" id="AWG20663.1"/>
    </source>
</evidence>
<accession>A0A2S1LA74</accession>
<proteinExistence type="predicted"/>
<dbReference type="RefSeq" id="WP_108739622.1">
    <property type="nucleotide sequence ID" value="NZ_CP020918.1"/>
</dbReference>
<reference evidence="1 2" key="1">
    <citation type="submission" date="2017-04" db="EMBL/GenBank/DDBJ databases">
        <title>Compelte genome sequence of WV33.</title>
        <authorList>
            <person name="Lee P.C."/>
        </authorList>
    </citation>
    <scope>NUCLEOTIDE SEQUENCE [LARGE SCALE GENOMIC DNA]</scope>
    <source>
        <strain evidence="1 2">WV33</strain>
    </source>
</reference>
<dbReference type="EMBL" id="CP020918">
    <property type="protein sequence ID" value="AWG20663.1"/>
    <property type="molecule type" value="Genomic_DNA"/>
</dbReference>
<evidence type="ECO:0008006" key="3">
    <source>
        <dbReference type="Google" id="ProtNLM"/>
    </source>
</evidence>
<dbReference type="KEGG" id="ffa:FFWV33_03470"/>